<feature type="domain" description="Secretin/TonB short N-terminal" evidence="12">
    <location>
        <begin position="76"/>
        <end position="127"/>
    </location>
</feature>
<evidence type="ECO:0000256" key="3">
    <source>
        <dbReference type="ARBA" id="ARBA00022452"/>
    </source>
</evidence>
<comment type="caution">
    <text evidence="13">The sequence shown here is derived from an EMBL/GenBank/DDBJ whole genome shotgun (WGS) entry which is preliminary data.</text>
</comment>
<dbReference type="AlphaFoldDB" id="A0A3N4PZY7"/>
<keyword evidence="8 10" id="KW-0472">Membrane</keyword>
<keyword evidence="4" id="KW-0406">Ion transport</keyword>
<dbReference type="InterPro" id="IPR008969">
    <property type="entry name" value="CarboxyPept-like_regulatory"/>
</dbReference>
<organism evidence="13 14">
    <name type="scientific">Chitinophaga lutea</name>
    <dbReference type="NCBI Taxonomy" id="2488634"/>
    <lineage>
        <taxon>Bacteria</taxon>
        <taxon>Pseudomonadati</taxon>
        <taxon>Bacteroidota</taxon>
        <taxon>Chitinophagia</taxon>
        <taxon>Chitinophagales</taxon>
        <taxon>Chitinophagaceae</taxon>
        <taxon>Chitinophaga</taxon>
    </lineage>
</organism>
<gene>
    <name evidence="13" type="ORF">EGT74_08385</name>
</gene>
<dbReference type="InterPro" id="IPR036942">
    <property type="entry name" value="Beta-barrel_TonB_sf"/>
</dbReference>
<evidence type="ECO:0000256" key="2">
    <source>
        <dbReference type="ARBA" id="ARBA00022448"/>
    </source>
</evidence>
<keyword evidence="9 10" id="KW-0998">Cell outer membrane</keyword>
<sequence>MNLNIHHRGIFCPATYRRPRSRHALKLLLTMKLTILLLTVVFMQAANAAFSQQITIHVENASLKSVLSTIKKQSGYRVLYSTEVLEKSLPVSLQLKNATLEQVLAQAFRLQPLTYKVENGTILIGVKPQTPVFTEMPVLKEITVKGTVTSEKGEPIPGAAIIEKGTQNGTVTDATGQYTIRLKSDTATLIVRSMGFATQEIKVTGPVLNISLKDDNAALSEVVVVGFGMQKKANLTGAVSSVNMEDVLGNRPVSGTAQALQGVVPGLQITYGSGQPGAATSVNIRGINSLNGGSPLVLVDNVPMNIDDVNPRDIENISVLKDAAAASIYGARAAFGVILITTKKGKKNQPTRFNYANNFTWSKPISLPEKASPLEFVRALKDFGSATYWSGQNVNTWLGLMEEYQQNPGKYPEGAAVVNGLRYPLAERDLYSTLFTGGFEQMHNFAFYGGSEKTTYRVSGGYTGEDGIMVTNKDRYARYNVNALLSTELAKNLNASVNVFYKNDVRYTPSTLAGLFYNAITYPSYVETGYGTTPNGVRLPYNTPNNVVRTEPANKDFRDNLRLFGKLEYSPLKDLKITGEYTFTKNNGNSQNILDKNEYINAVTFDRQFLNNSTSYTRANGQLNYHALNLYLNYAKDFGDHHFKLLVGTNQESSKADTFNLSRLDLLSSQVPSFVTSTGTAGGYDGFSEFAISGYFGRLNYDYKGKYLLEVNGRFDGSSRFPPGNRFGFFPSVSAGWNVAEEPFMRSINKTLSQLKLRGSFGEIGNQVVAFEGISSFYPYIPGLSPYNASWVNPATNIRYLTLTPPALVSTSFTWETVQSLNVGVDVGLFKNKLFLTFDWYKRNTLDMLAPGAALPDVLGAEAPLQNVADLQTKGWELEVSYKDNAGDFSYGVGFNLSDNRTFITKFDNPAGLLSQHYVGKEMGEIWGYVTKGYFTVDDFAAGSLNPNLQGGTLKSGVAPYKGVPQNPGDIRYEDLNGDGVIFSGNNTLTDPGDRRIIGNSNRRYQFGMFGNASWKNFDLSFFLQGVGKRDLWLSNQLYWPYQNQFGTVYKHNLDYWTAANPNGFYPRVYPDAGGNTGTSRMQQTKYLSNGAYLRVKNITIGYNLPKARLQRIRVDNVRFFASGENMFTFTSLPKGMESDATNYGEGGIYPFLKKFSLGANISF</sequence>
<name>A0A3N4PZY7_9BACT</name>
<keyword evidence="5 10" id="KW-0812">Transmembrane</keyword>
<evidence type="ECO:0000256" key="10">
    <source>
        <dbReference type="PROSITE-ProRule" id="PRU01360"/>
    </source>
</evidence>
<keyword evidence="2 10" id="KW-0813">Transport</keyword>
<dbReference type="Pfam" id="PF07715">
    <property type="entry name" value="Plug"/>
    <property type="match status" value="1"/>
</dbReference>
<dbReference type="EMBL" id="RPDH01000001">
    <property type="protein sequence ID" value="RPE13518.1"/>
    <property type="molecule type" value="Genomic_DNA"/>
</dbReference>
<dbReference type="InterPro" id="IPR000531">
    <property type="entry name" value="Beta-barrel_TonB"/>
</dbReference>
<dbReference type="Gene3D" id="3.55.50.30">
    <property type="match status" value="1"/>
</dbReference>
<evidence type="ECO:0000256" key="1">
    <source>
        <dbReference type="ARBA" id="ARBA00004571"/>
    </source>
</evidence>
<keyword evidence="7 11" id="KW-0798">TonB box</keyword>
<dbReference type="InterPro" id="IPR037066">
    <property type="entry name" value="Plug_dom_sf"/>
</dbReference>
<evidence type="ECO:0000256" key="5">
    <source>
        <dbReference type="ARBA" id="ARBA00022692"/>
    </source>
</evidence>
<evidence type="ECO:0000256" key="6">
    <source>
        <dbReference type="ARBA" id="ARBA00023004"/>
    </source>
</evidence>
<comment type="subcellular location">
    <subcellularLocation>
        <location evidence="1 10">Cell outer membrane</location>
        <topology evidence="1 10">Multi-pass membrane protein</topology>
    </subcellularLocation>
</comment>
<dbReference type="Proteomes" id="UP000278351">
    <property type="component" value="Unassembled WGS sequence"/>
</dbReference>
<accession>A0A3N4PZY7</accession>
<dbReference type="Gene3D" id="2.60.40.1120">
    <property type="entry name" value="Carboxypeptidase-like, regulatory domain"/>
    <property type="match status" value="1"/>
</dbReference>
<evidence type="ECO:0000256" key="11">
    <source>
        <dbReference type="RuleBase" id="RU003357"/>
    </source>
</evidence>
<dbReference type="Pfam" id="PF13715">
    <property type="entry name" value="CarbopepD_reg_2"/>
    <property type="match status" value="1"/>
</dbReference>
<dbReference type="Gene3D" id="2.170.130.10">
    <property type="entry name" value="TonB-dependent receptor, plug domain"/>
    <property type="match status" value="1"/>
</dbReference>
<dbReference type="PROSITE" id="PS52016">
    <property type="entry name" value="TONB_DEPENDENT_REC_3"/>
    <property type="match status" value="1"/>
</dbReference>
<keyword evidence="4" id="KW-0410">Iron transport</keyword>
<dbReference type="GO" id="GO:0006826">
    <property type="term" value="P:iron ion transport"/>
    <property type="evidence" value="ECO:0007669"/>
    <property type="project" value="UniProtKB-KW"/>
</dbReference>
<dbReference type="Pfam" id="PF00593">
    <property type="entry name" value="TonB_dep_Rec_b-barrel"/>
    <property type="match status" value="1"/>
</dbReference>
<dbReference type="InterPro" id="IPR011662">
    <property type="entry name" value="Secretin/TonB_short_N"/>
</dbReference>
<proteinExistence type="inferred from homology"/>
<keyword evidence="14" id="KW-1185">Reference proteome</keyword>
<dbReference type="SUPFAM" id="SSF56935">
    <property type="entry name" value="Porins"/>
    <property type="match status" value="1"/>
</dbReference>
<evidence type="ECO:0000256" key="8">
    <source>
        <dbReference type="ARBA" id="ARBA00023136"/>
    </source>
</evidence>
<dbReference type="GO" id="GO:0009279">
    <property type="term" value="C:cell outer membrane"/>
    <property type="evidence" value="ECO:0007669"/>
    <property type="project" value="UniProtKB-SubCell"/>
</dbReference>
<dbReference type="NCBIfam" id="TIGR04056">
    <property type="entry name" value="OMP_RagA_SusC"/>
    <property type="match status" value="1"/>
</dbReference>
<dbReference type="Pfam" id="PF07660">
    <property type="entry name" value="STN"/>
    <property type="match status" value="1"/>
</dbReference>
<keyword evidence="3 10" id="KW-1134">Transmembrane beta strand</keyword>
<dbReference type="SMART" id="SM00965">
    <property type="entry name" value="STN"/>
    <property type="match status" value="1"/>
</dbReference>
<keyword evidence="6" id="KW-0408">Iron</keyword>
<protein>
    <submittedName>
        <fullName evidence="13">SusC/RagA family TonB-linked outer membrane protein</fullName>
    </submittedName>
</protein>
<dbReference type="InterPro" id="IPR023997">
    <property type="entry name" value="TonB-dep_OMP_SusC/RagA_CS"/>
</dbReference>
<reference evidence="13 14" key="1">
    <citation type="submission" date="2018-11" db="EMBL/GenBank/DDBJ databases">
        <title>Chitinophaga lutea sp.nov., isolate from arsenic contaminated soil.</title>
        <authorList>
            <person name="Zong Y."/>
        </authorList>
    </citation>
    <scope>NUCLEOTIDE SEQUENCE [LARGE SCALE GENOMIC DNA]</scope>
    <source>
        <strain evidence="13 14">ZY74</strain>
    </source>
</reference>
<evidence type="ECO:0000313" key="13">
    <source>
        <dbReference type="EMBL" id="RPE13518.1"/>
    </source>
</evidence>
<dbReference type="Gene3D" id="2.40.170.20">
    <property type="entry name" value="TonB-dependent receptor, beta-barrel domain"/>
    <property type="match status" value="1"/>
</dbReference>
<evidence type="ECO:0000313" key="14">
    <source>
        <dbReference type="Proteomes" id="UP000278351"/>
    </source>
</evidence>
<evidence type="ECO:0000256" key="4">
    <source>
        <dbReference type="ARBA" id="ARBA00022496"/>
    </source>
</evidence>
<comment type="similarity">
    <text evidence="10 11">Belongs to the TonB-dependent receptor family.</text>
</comment>
<evidence type="ECO:0000259" key="12">
    <source>
        <dbReference type="SMART" id="SM00965"/>
    </source>
</evidence>
<dbReference type="InterPro" id="IPR039426">
    <property type="entry name" value="TonB-dep_rcpt-like"/>
</dbReference>
<dbReference type="InterPro" id="IPR023996">
    <property type="entry name" value="TonB-dep_OMP_SusC/RagA"/>
</dbReference>
<evidence type="ECO:0000256" key="7">
    <source>
        <dbReference type="ARBA" id="ARBA00023077"/>
    </source>
</evidence>
<evidence type="ECO:0000256" key="9">
    <source>
        <dbReference type="ARBA" id="ARBA00023237"/>
    </source>
</evidence>
<dbReference type="SUPFAM" id="SSF49464">
    <property type="entry name" value="Carboxypeptidase regulatory domain-like"/>
    <property type="match status" value="1"/>
</dbReference>
<dbReference type="InterPro" id="IPR012910">
    <property type="entry name" value="Plug_dom"/>
</dbReference>
<dbReference type="NCBIfam" id="TIGR04057">
    <property type="entry name" value="SusC_RagA_signa"/>
    <property type="match status" value="1"/>
</dbReference>